<reference evidence="2" key="1">
    <citation type="journal article" date="2019" name="Int. J. Syst. Evol. Microbiol.">
        <title>The Global Catalogue of Microorganisms (GCM) 10K type strain sequencing project: providing services to taxonomists for standard genome sequencing and annotation.</title>
        <authorList>
            <consortium name="The Broad Institute Genomics Platform"/>
            <consortium name="The Broad Institute Genome Sequencing Center for Infectious Disease"/>
            <person name="Wu L."/>
            <person name="Ma J."/>
        </authorList>
    </citation>
    <scope>NUCLEOTIDE SEQUENCE [LARGE SCALE GENOMIC DNA]</scope>
    <source>
        <strain evidence="2">CGMCC 4.7330</strain>
    </source>
</reference>
<dbReference type="Pfam" id="PF12389">
    <property type="entry name" value="Peptidase_M73"/>
    <property type="match status" value="1"/>
</dbReference>
<accession>A0ABV8E181</accession>
<keyword evidence="2" id="KW-1185">Reference proteome</keyword>
<organism evidence="1 2">
    <name type="scientific">Nocardia jiangsuensis</name>
    <dbReference type="NCBI Taxonomy" id="1691563"/>
    <lineage>
        <taxon>Bacteria</taxon>
        <taxon>Bacillati</taxon>
        <taxon>Actinomycetota</taxon>
        <taxon>Actinomycetes</taxon>
        <taxon>Mycobacteriales</taxon>
        <taxon>Nocardiaceae</taxon>
        <taxon>Nocardia</taxon>
    </lineage>
</organism>
<sequence length="203" mass="20129">MRYLTALGNHWAGARMRALLTLGIVLGLGTAGTLATWSDSATATSGTFSIGTLDLRVDGTEELALPALALTGMLPGESVAAQLTAQNKGTIPLTYTMAASTPAGSAALAGYLQLSIHPGGAASNATANGMRTGTCSGTRLAQGTLAAGGSTPLVTTARPIAARTGTDPLCVVAQLTTATPVAVQNQSVASVRFAFTATAAGQP</sequence>
<gene>
    <name evidence="1" type="ORF">ACFO0B_26325</name>
</gene>
<dbReference type="NCBIfam" id="TIGR04088">
    <property type="entry name" value="cognate_SipW"/>
    <property type="match status" value="1"/>
</dbReference>
<dbReference type="Proteomes" id="UP001595696">
    <property type="component" value="Unassembled WGS sequence"/>
</dbReference>
<name>A0ABV8E181_9NOCA</name>
<evidence type="ECO:0000313" key="2">
    <source>
        <dbReference type="Proteomes" id="UP001595696"/>
    </source>
</evidence>
<dbReference type="EMBL" id="JBHSAX010000022">
    <property type="protein sequence ID" value="MFC3965522.1"/>
    <property type="molecule type" value="Genomic_DNA"/>
</dbReference>
<dbReference type="RefSeq" id="WP_378615428.1">
    <property type="nucleotide sequence ID" value="NZ_JBHSAX010000022.1"/>
</dbReference>
<dbReference type="InterPro" id="IPR023833">
    <property type="entry name" value="Signal_pept_SipW-depend-type"/>
</dbReference>
<proteinExistence type="predicted"/>
<comment type="caution">
    <text evidence="1">The sequence shown here is derived from an EMBL/GenBank/DDBJ whole genome shotgun (WGS) entry which is preliminary data.</text>
</comment>
<protein>
    <submittedName>
        <fullName evidence="1">TasA family protein</fullName>
    </submittedName>
</protein>
<dbReference type="InterPro" id="IPR022121">
    <property type="entry name" value="Peptidase_M73_camelysin"/>
</dbReference>
<evidence type="ECO:0000313" key="1">
    <source>
        <dbReference type="EMBL" id="MFC3965522.1"/>
    </source>
</evidence>